<comment type="caution">
    <text evidence="4">The sequence shown here is derived from an EMBL/GenBank/DDBJ whole genome shotgun (WGS) entry which is preliminary data.</text>
</comment>
<evidence type="ECO:0000313" key="5">
    <source>
        <dbReference type="Proteomes" id="UP000600588"/>
    </source>
</evidence>
<gene>
    <name evidence="4" type="ORF">ICJ83_13220</name>
</gene>
<evidence type="ECO:0000256" key="1">
    <source>
        <dbReference type="ARBA" id="ARBA00022679"/>
    </source>
</evidence>
<name>A0A8J6Q0D2_9FLAO</name>
<dbReference type="InterPro" id="IPR050834">
    <property type="entry name" value="Glycosyltransf_2"/>
</dbReference>
<dbReference type="Gene3D" id="3.90.550.10">
    <property type="entry name" value="Spore Coat Polysaccharide Biosynthesis Protein SpsA, Chain A"/>
    <property type="match status" value="1"/>
</dbReference>
<accession>A0A8J6Q0D2</accession>
<sequence>MITLTLTYRNRDLHIVKRCLDSLKHQTDADFNVCLVDYGSTEAYSVAIQGLLKSYTFVTYYYVNTNGQLWNKSRAINIALKSCKTSYFLVGDIDLIYHPEMIKTCKALILKHEVVYFQYGFLNKEESQKDHGDFFGYQIEFLGNKEVTGTTLYKTKHILAVNGYDEFYHGWGAEDTDIHLRLKNNGVTPYFYDKDILVKHQWHPKTYRSNASSYPFHSGLERINHKYMMQRHALGVVKANQDRFWGVMPYETPENALHEAVLRLEVSNLCSDVDALVTGVIPDLKVPLEVQISKNKKEGIKAMVKRILGKTVHKTYALEDVNNRLLESIIISQRLARYHYEFDREKEVIQLTIKPYGGS</sequence>
<dbReference type="InterPro" id="IPR001173">
    <property type="entry name" value="Glyco_trans_2-like"/>
</dbReference>
<keyword evidence="5" id="KW-1185">Reference proteome</keyword>
<dbReference type="RefSeq" id="WP_223154777.1">
    <property type="nucleotide sequence ID" value="NZ_JACVXB010000006.1"/>
</dbReference>
<dbReference type="InterPro" id="IPR029044">
    <property type="entry name" value="Nucleotide-diphossugar_trans"/>
</dbReference>
<keyword evidence="1" id="KW-0808">Transferase</keyword>
<dbReference type="SUPFAM" id="SSF53448">
    <property type="entry name" value="Nucleotide-diphospho-sugar transferases"/>
    <property type="match status" value="1"/>
</dbReference>
<dbReference type="Pfam" id="PF00535">
    <property type="entry name" value="Glycos_transf_2"/>
    <property type="match status" value="1"/>
</dbReference>
<proteinExistence type="predicted"/>
<dbReference type="PANTHER" id="PTHR43685:SF11">
    <property type="entry name" value="GLYCOSYLTRANSFERASE TAGX-RELATED"/>
    <property type="match status" value="1"/>
</dbReference>
<dbReference type="Proteomes" id="UP000600588">
    <property type="component" value="Unassembled WGS sequence"/>
</dbReference>
<organism evidence="4 5">
    <name type="scientific">Aestuariibaculum sediminum</name>
    <dbReference type="NCBI Taxonomy" id="2770637"/>
    <lineage>
        <taxon>Bacteria</taxon>
        <taxon>Pseudomonadati</taxon>
        <taxon>Bacteroidota</taxon>
        <taxon>Flavobacteriia</taxon>
        <taxon>Flavobacteriales</taxon>
        <taxon>Flavobacteriaceae</taxon>
    </lineage>
</organism>
<feature type="domain" description="Galactosyltransferase C-terminal" evidence="3">
    <location>
        <begin position="142"/>
        <end position="195"/>
    </location>
</feature>
<dbReference type="PANTHER" id="PTHR43685">
    <property type="entry name" value="GLYCOSYLTRANSFERASE"/>
    <property type="match status" value="1"/>
</dbReference>
<evidence type="ECO:0000259" key="2">
    <source>
        <dbReference type="Pfam" id="PF00535"/>
    </source>
</evidence>
<feature type="domain" description="Glycosyltransferase 2-like" evidence="2">
    <location>
        <begin position="9"/>
        <end position="141"/>
    </location>
</feature>
<evidence type="ECO:0000259" key="3">
    <source>
        <dbReference type="Pfam" id="PF02709"/>
    </source>
</evidence>
<dbReference type="InterPro" id="IPR027791">
    <property type="entry name" value="Galactosyl_T_C"/>
</dbReference>
<dbReference type="GO" id="GO:0016740">
    <property type="term" value="F:transferase activity"/>
    <property type="evidence" value="ECO:0007669"/>
    <property type="project" value="UniProtKB-KW"/>
</dbReference>
<reference evidence="4 5" key="1">
    <citation type="submission" date="2020-09" db="EMBL/GenBank/DDBJ databases">
        <title>TT11 complete genome.</title>
        <authorList>
            <person name="Wu Z."/>
        </authorList>
    </citation>
    <scope>NUCLEOTIDE SEQUENCE [LARGE SCALE GENOMIC DNA]</scope>
    <source>
        <strain evidence="4 5">TT11</strain>
    </source>
</reference>
<protein>
    <submittedName>
        <fullName evidence="4">Glycosyltransferase family 2 protein</fullName>
    </submittedName>
</protein>
<dbReference type="Pfam" id="PF02709">
    <property type="entry name" value="Glyco_transf_7C"/>
    <property type="match status" value="1"/>
</dbReference>
<dbReference type="EMBL" id="JACVXB010000006">
    <property type="protein sequence ID" value="MBD0833093.1"/>
    <property type="molecule type" value="Genomic_DNA"/>
</dbReference>
<dbReference type="CDD" id="cd00761">
    <property type="entry name" value="Glyco_tranf_GTA_type"/>
    <property type="match status" value="1"/>
</dbReference>
<evidence type="ECO:0000313" key="4">
    <source>
        <dbReference type="EMBL" id="MBD0833093.1"/>
    </source>
</evidence>
<dbReference type="AlphaFoldDB" id="A0A8J6Q0D2"/>